<reference evidence="1 2" key="1">
    <citation type="submission" date="2021-01" db="EMBL/GenBank/DDBJ databases">
        <title>Genome public.</title>
        <authorList>
            <person name="Liu C."/>
            <person name="Sun Q."/>
        </authorList>
    </citation>
    <scope>NUCLEOTIDE SEQUENCE [LARGE SCALE GENOMIC DNA]</scope>
    <source>
        <strain evidence="1 2">YIM B02515</strain>
    </source>
</reference>
<comment type="caution">
    <text evidence="1">The sequence shown here is derived from an EMBL/GenBank/DDBJ whole genome shotgun (WGS) entry which is preliminary data.</text>
</comment>
<dbReference type="Proteomes" id="UP000632377">
    <property type="component" value="Unassembled WGS sequence"/>
</dbReference>
<evidence type="ECO:0000313" key="1">
    <source>
        <dbReference type="EMBL" id="MBL4937140.1"/>
    </source>
</evidence>
<accession>A0ABS1TCR8</accession>
<keyword evidence="2" id="KW-1185">Reference proteome</keyword>
<gene>
    <name evidence="1" type="ORF">JK636_15425</name>
</gene>
<sequence>MSKIMLVQGGLDQGMSSYRLGFAEVTNCCNLIELIKDPRGIPGTWSCCGFWLLF</sequence>
<dbReference type="EMBL" id="JAESWC010000012">
    <property type="protein sequence ID" value="MBL4937140.1"/>
    <property type="molecule type" value="Genomic_DNA"/>
</dbReference>
<evidence type="ECO:0000313" key="2">
    <source>
        <dbReference type="Proteomes" id="UP000632377"/>
    </source>
</evidence>
<proteinExistence type="predicted"/>
<protein>
    <submittedName>
        <fullName evidence="1">Uncharacterized protein</fullName>
    </submittedName>
</protein>
<organism evidence="1 2">
    <name type="scientific">Clostridium rhizosphaerae</name>
    <dbReference type="NCBI Taxonomy" id="2803861"/>
    <lineage>
        <taxon>Bacteria</taxon>
        <taxon>Bacillati</taxon>
        <taxon>Bacillota</taxon>
        <taxon>Clostridia</taxon>
        <taxon>Eubacteriales</taxon>
        <taxon>Clostridiaceae</taxon>
        <taxon>Clostridium</taxon>
    </lineage>
</organism>
<name>A0ABS1TCR8_9CLOT</name>